<dbReference type="AlphaFoldDB" id="A0A4D6MEW3"/>
<dbReference type="EMBL" id="CP039351">
    <property type="protein sequence ID" value="QCD99001.1"/>
    <property type="molecule type" value="Genomic_DNA"/>
</dbReference>
<gene>
    <name evidence="2" type="ORF">DEO72_LG7g280</name>
</gene>
<proteinExistence type="predicted"/>
<reference evidence="2 3" key="1">
    <citation type="submission" date="2019-04" db="EMBL/GenBank/DDBJ databases">
        <title>An improved genome assembly and genetic linkage map for asparagus bean, Vigna unguiculata ssp. sesquipedialis.</title>
        <authorList>
            <person name="Xia Q."/>
            <person name="Zhang R."/>
            <person name="Dong Y."/>
        </authorList>
    </citation>
    <scope>NUCLEOTIDE SEQUENCE [LARGE SCALE GENOMIC DNA]</scope>
    <source>
        <tissue evidence="2">Leaf</tissue>
    </source>
</reference>
<evidence type="ECO:0000313" key="2">
    <source>
        <dbReference type="EMBL" id="QCD99001.1"/>
    </source>
</evidence>
<accession>A0A4D6MEW3</accession>
<protein>
    <submittedName>
        <fullName evidence="2">Uncharacterized protein</fullName>
    </submittedName>
</protein>
<dbReference type="GO" id="GO:0009658">
    <property type="term" value="P:chloroplast organization"/>
    <property type="evidence" value="ECO:0007669"/>
    <property type="project" value="TreeGrafter"/>
</dbReference>
<dbReference type="PANTHER" id="PTHR33415:SF4">
    <property type="entry name" value="DCL PROTEIN (DUF3223)"/>
    <property type="match status" value="1"/>
</dbReference>
<dbReference type="Gene3D" id="3.10.450.40">
    <property type="match status" value="2"/>
</dbReference>
<sequence>MAARHFLLHRLRLHSFQGFTVAPPQGHRLWCSATSSPEEATENASGGTHTGCSDVEVDYPKGCVKEEKIVSDIALVIQLAKHIIFSPRYKNGEPLSMEDERAVAKNLLIYHPDYEDKIGSGLYAITVDKHPLYLISRCLFVERIDGSRIDFSYRVCLKEYIEKKYQTSADSATSSPEEATENASGGTHTGGSDVELDDTEWRDKEEKIVRDIEPIVKLTRHILFSPRYKNGELLSMEDERAIAENVLIYHPDYEDKIGSGLCGIMANRNTSLVLKTHLMVSNYPYPFPTSKQENSLNVYHENRLEDPRNSLFVISSLD</sequence>
<feature type="compositionally biased region" description="Polar residues" evidence="1">
    <location>
        <begin position="167"/>
        <end position="186"/>
    </location>
</feature>
<organism evidence="2 3">
    <name type="scientific">Vigna unguiculata</name>
    <name type="common">Cowpea</name>
    <dbReference type="NCBI Taxonomy" id="3917"/>
    <lineage>
        <taxon>Eukaryota</taxon>
        <taxon>Viridiplantae</taxon>
        <taxon>Streptophyta</taxon>
        <taxon>Embryophyta</taxon>
        <taxon>Tracheophyta</taxon>
        <taxon>Spermatophyta</taxon>
        <taxon>Magnoliopsida</taxon>
        <taxon>eudicotyledons</taxon>
        <taxon>Gunneridae</taxon>
        <taxon>Pentapetalae</taxon>
        <taxon>rosids</taxon>
        <taxon>fabids</taxon>
        <taxon>Fabales</taxon>
        <taxon>Fabaceae</taxon>
        <taxon>Papilionoideae</taxon>
        <taxon>50 kb inversion clade</taxon>
        <taxon>NPAAA clade</taxon>
        <taxon>indigoferoid/millettioid clade</taxon>
        <taxon>Phaseoleae</taxon>
        <taxon>Vigna</taxon>
    </lineage>
</organism>
<keyword evidence="3" id="KW-1185">Reference proteome</keyword>
<feature type="region of interest" description="Disordered" evidence="1">
    <location>
        <begin position="167"/>
        <end position="200"/>
    </location>
</feature>
<dbReference type="Proteomes" id="UP000501690">
    <property type="component" value="Linkage Group LG7"/>
</dbReference>
<evidence type="ECO:0000313" key="3">
    <source>
        <dbReference type="Proteomes" id="UP000501690"/>
    </source>
</evidence>
<name>A0A4D6MEW3_VIGUN</name>
<dbReference type="InterPro" id="IPR044673">
    <property type="entry name" value="DCL-like"/>
</dbReference>
<dbReference type="PANTHER" id="PTHR33415">
    <property type="entry name" value="PROTEIN EMBRYO DEFECTIVE 514"/>
    <property type="match status" value="1"/>
</dbReference>
<dbReference type="GO" id="GO:0009507">
    <property type="term" value="C:chloroplast"/>
    <property type="evidence" value="ECO:0007669"/>
    <property type="project" value="TreeGrafter"/>
</dbReference>
<dbReference type="GO" id="GO:1901259">
    <property type="term" value="P:chloroplast rRNA processing"/>
    <property type="evidence" value="ECO:0007669"/>
    <property type="project" value="TreeGrafter"/>
</dbReference>
<dbReference type="Pfam" id="PF11523">
    <property type="entry name" value="DUF3223"/>
    <property type="match status" value="2"/>
</dbReference>
<evidence type="ECO:0000256" key="1">
    <source>
        <dbReference type="SAM" id="MobiDB-lite"/>
    </source>
</evidence>